<dbReference type="Proteomes" id="UP000012065">
    <property type="component" value="Unassembled WGS sequence"/>
</dbReference>
<dbReference type="InterPro" id="IPR020472">
    <property type="entry name" value="WD40_PAC1"/>
</dbReference>
<dbReference type="PANTHER" id="PTHR19879:SF9">
    <property type="entry name" value="TRANSCRIPTION INITIATION FACTOR TFIID SUBUNIT 5"/>
    <property type="match status" value="1"/>
</dbReference>
<accession>M5C5D7</accession>
<dbReference type="PANTHER" id="PTHR19879">
    <property type="entry name" value="TRANSCRIPTION INITIATION FACTOR TFIID"/>
    <property type="match status" value="1"/>
</dbReference>
<keyword evidence="1 3" id="KW-0853">WD repeat</keyword>
<dbReference type="PROSITE" id="PS00678">
    <property type="entry name" value="WD_REPEATS_1"/>
    <property type="match status" value="2"/>
</dbReference>
<organism evidence="6 7">
    <name type="scientific">Thanatephorus cucumeris (strain AG1-IB / isolate 7/3/14)</name>
    <name type="common">Lettuce bottom rot fungus</name>
    <name type="synonym">Rhizoctonia solani</name>
    <dbReference type="NCBI Taxonomy" id="1108050"/>
    <lineage>
        <taxon>Eukaryota</taxon>
        <taxon>Fungi</taxon>
        <taxon>Dikarya</taxon>
        <taxon>Basidiomycota</taxon>
        <taxon>Agaricomycotina</taxon>
        <taxon>Agaricomycetes</taxon>
        <taxon>Cantharellales</taxon>
        <taxon>Ceratobasidiaceae</taxon>
        <taxon>Rhizoctonia</taxon>
        <taxon>Rhizoctonia solani AG-1</taxon>
    </lineage>
</organism>
<dbReference type="CDD" id="cd00200">
    <property type="entry name" value="WD40"/>
    <property type="match status" value="1"/>
</dbReference>
<evidence type="ECO:0000313" key="6">
    <source>
        <dbReference type="EMBL" id="CCO34300.1"/>
    </source>
</evidence>
<evidence type="ECO:0000313" key="7">
    <source>
        <dbReference type="Proteomes" id="UP000012065"/>
    </source>
</evidence>
<dbReference type="InterPro" id="IPR019775">
    <property type="entry name" value="WD40_repeat_CS"/>
</dbReference>
<reference evidence="6 7" key="1">
    <citation type="journal article" date="2013" name="J. Biotechnol.">
        <title>Establishment and interpretation of the genome sequence of the phytopathogenic fungus Rhizoctonia solani AG1-IB isolate 7/3/14.</title>
        <authorList>
            <person name="Wibberg D.W."/>
            <person name="Jelonek L.J."/>
            <person name="Rupp O.R."/>
            <person name="Hennig M.H."/>
            <person name="Eikmeyer F.E."/>
            <person name="Goesmann A.G."/>
            <person name="Hartmann A.H."/>
            <person name="Borriss R.B."/>
            <person name="Grosch R.G."/>
            <person name="Puehler A.P."/>
            <person name="Schlueter A.S."/>
        </authorList>
    </citation>
    <scope>NUCLEOTIDE SEQUENCE [LARGE SCALE GENOMIC DNA]</scope>
    <source>
        <strain evidence="7">AG1-IB / isolate 7/3/14</strain>
    </source>
</reference>
<dbReference type="Gene3D" id="3.40.50.300">
    <property type="entry name" value="P-loop containing nucleotide triphosphate hydrolases"/>
    <property type="match status" value="1"/>
</dbReference>
<dbReference type="Pfam" id="PF00400">
    <property type="entry name" value="WD40"/>
    <property type="match status" value="7"/>
</dbReference>
<dbReference type="PROSITE" id="PS50837">
    <property type="entry name" value="NACHT"/>
    <property type="match status" value="1"/>
</dbReference>
<feature type="repeat" description="WD" evidence="3">
    <location>
        <begin position="989"/>
        <end position="1030"/>
    </location>
</feature>
<evidence type="ECO:0000256" key="2">
    <source>
        <dbReference type="ARBA" id="ARBA00022737"/>
    </source>
</evidence>
<dbReference type="EMBL" id="CAOJ01012886">
    <property type="protein sequence ID" value="CCO34300.1"/>
    <property type="molecule type" value="Genomic_DNA"/>
</dbReference>
<feature type="domain" description="NACHT" evidence="5">
    <location>
        <begin position="280"/>
        <end position="425"/>
    </location>
</feature>
<evidence type="ECO:0000256" key="3">
    <source>
        <dbReference type="PROSITE-ProRule" id="PRU00221"/>
    </source>
</evidence>
<sequence length="1374" mass="149621">MSTNNPPKSKRERFRGWLRSHLPVSSSRSLSTPSPQPTSESHASIASEPANDARVIPPGRQNVASTANEARPQVHNPADKPEATTGAWAGLRVSLKTLRDTPAMFPPLVSAASVLLDCFDTIEATAKNQQDYEDLAAELNALSKSLVENYKGAVSSSASGCVIGIAKGIERQAKEIEKKKERGTGRRMIMAAADEEDLIRRYRRIQSLFRQLQTNLNMSILSNTNELVVNSRLGGLSPEKQATYNSKLSASTNRRTCTEGTRTQVLSELKGWVFQMDGHAMYWMSGMAGTGKTTIACTFAKWLEQEKLLAASFFCTRTSADCRDVTRIIPTVAYQLARYSIPFQSALCDVLGSDPDIGAKDITTQFKHLLIDPLQKVKDDILDNLVVVIDALDECDDQSGVGAILDMLLKHASQLPVRFFVTSRPEVEIYSRMKDNAECRAAIYLHDIEKSLVKADIGLYLREELAFMGSGLSDNDLQELVERSGALFIYAATLVRYIRPATRKANSKQRLRSVLGMTAGAGGENSQIDALYTAVLKSALDEEDLQEPEKEDTRAVLRTVLFSQEPVPVETIAELSGIEGSDRVESALNALRSVLHHSEITGLVSTLHASFPDFMFNKARSGVYHCDVGEHGATLRDRCFLVMRTQLRFNICDLPSSFVPDDKVEDMQDRIKSNISVPLSYACRYWANHLTMSTTSRDALAGLSEFLSNQLLFWMEVMSVKRELLAGIEALLRMKRWLAGCASMSSELALLAEDAATFYTNYATGSASQSTSHIYISSLPFCPRSSSVYAHYWPRMQGLLDLRGSLMDQRSTAALATWNLGSPVLSVAYSPDGSRVAVGCWDGSVSIRNAYDGTLLAGPLQGHTNQVRSVVFSGDGRLVASGSYDRMIRVWDVRSGGLAAGPFQGHADWVNSVSFSPDSTRIVSGSSDSTIRVWRATDGALLLGPLHGHTARVNCVTLSPDGTLIASASDDKTIRLWHSHDGTPAASPLHGHTHEVNCVTFTPDGTRLVSASFDCTVGVWRVSDGSAVTGPFQGHTNAVTSVAVSGDGTLVASGSSDRTVRVWRLDDGTPVAGPFAGHTNWINSVVYAPDGTRVISGSDDRTMRAWNVREGLVPAASDCPPLSEFDRLCFSSDGAHVATESYDNGIQMWSVADGTCQPASVDIRPLSPPSQNSSPDGLYTAETDEDGYLVQVIRAADGAAVAGPFDPTPRVWVFSDDSASVIVGFEDGRIEVVDLQSGRAALHLRSADDDWVDMIAQSPDRSLLASVDDNKHSSRTLRIWSILEPPLSLELPAAQSHASDHTSPLSPIYSQCCTRKDGWLVDDHQNLIFWLPSDMVTLGLSLFASLIITQSGILQLPKQRPLVGKLWAKCYINA</sequence>
<keyword evidence="2" id="KW-0677">Repeat</keyword>
<feature type="repeat" description="WD" evidence="3">
    <location>
        <begin position="903"/>
        <end position="944"/>
    </location>
</feature>
<dbReference type="InterPro" id="IPR036322">
    <property type="entry name" value="WD40_repeat_dom_sf"/>
</dbReference>
<dbReference type="InterPro" id="IPR056884">
    <property type="entry name" value="NPHP3-like_N"/>
</dbReference>
<evidence type="ECO:0000259" key="5">
    <source>
        <dbReference type="PROSITE" id="PS50837"/>
    </source>
</evidence>
<feature type="repeat" description="WD" evidence="3">
    <location>
        <begin position="860"/>
        <end position="896"/>
    </location>
</feature>
<dbReference type="Gene3D" id="2.130.10.10">
    <property type="entry name" value="YVTN repeat-like/Quinoprotein amine dehydrogenase"/>
    <property type="match status" value="4"/>
</dbReference>
<feature type="repeat" description="WD" evidence="3">
    <location>
        <begin position="946"/>
        <end position="987"/>
    </location>
</feature>
<feature type="repeat" description="WD" evidence="3">
    <location>
        <begin position="1032"/>
        <end position="1073"/>
    </location>
</feature>
<dbReference type="PROSITE" id="PS50294">
    <property type="entry name" value="WD_REPEATS_REGION"/>
    <property type="match status" value="6"/>
</dbReference>
<dbReference type="SMART" id="SM00320">
    <property type="entry name" value="WD40"/>
    <property type="match status" value="9"/>
</dbReference>
<dbReference type="Pfam" id="PF24883">
    <property type="entry name" value="NPHP3_N"/>
    <property type="match status" value="1"/>
</dbReference>
<dbReference type="PRINTS" id="PR00320">
    <property type="entry name" value="GPROTEINBRPT"/>
</dbReference>
<feature type="repeat" description="WD" evidence="3">
    <location>
        <begin position="1075"/>
        <end position="1111"/>
    </location>
</feature>
<evidence type="ECO:0000256" key="1">
    <source>
        <dbReference type="ARBA" id="ARBA00022574"/>
    </source>
</evidence>
<dbReference type="HOGENOM" id="CLU_000288_6_3_1"/>
<name>M5C5D7_THACB</name>
<gene>
    <name evidence="6" type="ORF">BN14_08395</name>
</gene>
<evidence type="ECO:0000256" key="4">
    <source>
        <dbReference type="SAM" id="MobiDB-lite"/>
    </source>
</evidence>
<dbReference type="InterPro" id="IPR007111">
    <property type="entry name" value="NACHT_NTPase"/>
</dbReference>
<feature type="compositionally biased region" description="Low complexity" evidence="4">
    <location>
        <begin position="19"/>
        <end position="42"/>
    </location>
</feature>
<feature type="region of interest" description="Disordered" evidence="4">
    <location>
        <begin position="1"/>
        <end position="58"/>
    </location>
</feature>
<protein>
    <submittedName>
        <fullName evidence="6">Vegetative incompatibility protein HET-E-1</fullName>
    </submittedName>
</protein>
<feature type="compositionally biased region" description="Basic residues" evidence="4">
    <location>
        <begin position="8"/>
        <end position="18"/>
    </location>
</feature>
<dbReference type="InterPro" id="IPR001680">
    <property type="entry name" value="WD40_rpt"/>
</dbReference>
<dbReference type="InterPro" id="IPR027417">
    <property type="entry name" value="P-loop_NTPase"/>
</dbReference>
<proteinExistence type="predicted"/>
<dbReference type="InterPro" id="IPR015943">
    <property type="entry name" value="WD40/YVTN_repeat-like_dom_sf"/>
</dbReference>
<feature type="region of interest" description="Disordered" evidence="4">
    <location>
        <begin position="66"/>
        <end position="85"/>
    </location>
</feature>
<dbReference type="SUPFAM" id="SSF50978">
    <property type="entry name" value="WD40 repeat-like"/>
    <property type="match status" value="2"/>
</dbReference>
<comment type="caution">
    <text evidence="6">The sequence shown here is derived from an EMBL/GenBank/DDBJ whole genome shotgun (WGS) entry which is preliminary data.</text>
</comment>
<dbReference type="PROSITE" id="PS50082">
    <property type="entry name" value="WD_REPEATS_2"/>
    <property type="match status" value="6"/>
</dbReference>
<dbReference type="SUPFAM" id="SSF52540">
    <property type="entry name" value="P-loop containing nucleoside triphosphate hydrolases"/>
    <property type="match status" value="1"/>
</dbReference>